<dbReference type="Proteomes" id="UP000095492">
    <property type="component" value="Unassembled WGS sequence"/>
</dbReference>
<evidence type="ECO:0000256" key="8">
    <source>
        <dbReference type="ARBA" id="ARBA00022958"/>
    </source>
</evidence>
<dbReference type="PANTHER" id="PTHR32024:SF2">
    <property type="entry name" value="TRK SYSTEM POTASSIUM UPTAKE PROTEIN TRKG-RELATED"/>
    <property type="match status" value="1"/>
</dbReference>
<dbReference type="EMBL" id="CYYA01000014">
    <property type="protein sequence ID" value="CUN14056.1"/>
    <property type="molecule type" value="Genomic_DNA"/>
</dbReference>
<feature type="transmembrane region" description="Helical" evidence="13">
    <location>
        <begin position="37"/>
        <end position="56"/>
    </location>
</feature>
<dbReference type="PANTHER" id="PTHR32024">
    <property type="entry name" value="TRK SYSTEM POTASSIUM UPTAKE PROTEIN TRKG-RELATED"/>
    <property type="match status" value="1"/>
</dbReference>
<feature type="binding site" evidence="12">
    <location>
        <position position="109"/>
    </location>
    <ligand>
        <name>K(+)</name>
        <dbReference type="ChEBI" id="CHEBI:29103"/>
    </ligand>
</feature>
<feature type="transmembrane region" description="Helical" evidence="13">
    <location>
        <begin position="68"/>
        <end position="89"/>
    </location>
</feature>
<gene>
    <name evidence="14" type="primary">trkG</name>
    <name evidence="14" type="ORF">ERS852448_02045</name>
</gene>
<organism evidence="14 15">
    <name type="scientific">Eubacterium ramulus</name>
    <dbReference type="NCBI Taxonomy" id="39490"/>
    <lineage>
        <taxon>Bacteria</taxon>
        <taxon>Bacillati</taxon>
        <taxon>Bacillota</taxon>
        <taxon>Clostridia</taxon>
        <taxon>Eubacteriales</taxon>
        <taxon>Eubacteriaceae</taxon>
        <taxon>Eubacterium</taxon>
    </lineage>
</organism>
<feature type="transmembrane region" description="Helical" evidence="13">
    <location>
        <begin position="328"/>
        <end position="347"/>
    </location>
</feature>
<evidence type="ECO:0000256" key="2">
    <source>
        <dbReference type="ARBA" id="ARBA00009137"/>
    </source>
</evidence>
<dbReference type="GO" id="GO:0046872">
    <property type="term" value="F:metal ion binding"/>
    <property type="evidence" value="ECO:0007669"/>
    <property type="project" value="UniProtKB-KW"/>
</dbReference>
<evidence type="ECO:0000256" key="1">
    <source>
        <dbReference type="ARBA" id="ARBA00004429"/>
    </source>
</evidence>
<keyword evidence="6" id="KW-0633">Potassium transport</keyword>
<keyword evidence="7 13" id="KW-0812">Transmembrane</keyword>
<feature type="transmembrane region" description="Helical" evidence="13">
    <location>
        <begin position="131"/>
        <end position="150"/>
    </location>
</feature>
<evidence type="ECO:0000313" key="14">
    <source>
        <dbReference type="EMBL" id="CUN14056.1"/>
    </source>
</evidence>
<evidence type="ECO:0000256" key="10">
    <source>
        <dbReference type="ARBA" id="ARBA00023065"/>
    </source>
</evidence>
<keyword evidence="11 13" id="KW-0472">Membrane</keyword>
<feature type="transmembrane region" description="Helical" evidence="13">
    <location>
        <begin position="390"/>
        <end position="410"/>
    </location>
</feature>
<keyword evidence="10" id="KW-0406">Ion transport</keyword>
<evidence type="ECO:0000256" key="6">
    <source>
        <dbReference type="ARBA" id="ARBA00022538"/>
    </source>
</evidence>
<dbReference type="OrthoDB" id="9810952at2"/>
<dbReference type="Pfam" id="PF02386">
    <property type="entry name" value="TrkH"/>
    <property type="match status" value="2"/>
</dbReference>
<feature type="transmembrane region" description="Helical" evidence="13">
    <location>
        <begin position="464"/>
        <end position="480"/>
    </location>
</feature>
<protein>
    <submittedName>
        <fullName evidence="14">Trk system potassium uptake protein trkG</fullName>
    </submittedName>
</protein>
<feature type="transmembrane region" description="Helical" evidence="13">
    <location>
        <begin position="233"/>
        <end position="257"/>
    </location>
</feature>
<feature type="transmembrane region" description="Helical" evidence="13">
    <location>
        <begin position="12"/>
        <end position="31"/>
    </location>
</feature>
<feature type="binding site" evidence="12">
    <location>
        <position position="218"/>
    </location>
    <ligand>
        <name>K(+)</name>
        <dbReference type="ChEBI" id="CHEBI:29103"/>
    </ligand>
</feature>
<feature type="transmembrane region" description="Helical" evidence="13">
    <location>
        <begin position="269"/>
        <end position="291"/>
    </location>
</feature>
<feature type="binding site" evidence="12">
    <location>
        <position position="110"/>
    </location>
    <ligand>
        <name>K(+)</name>
        <dbReference type="ChEBI" id="CHEBI:29103"/>
    </ligand>
</feature>
<evidence type="ECO:0000256" key="9">
    <source>
        <dbReference type="ARBA" id="ARBA00022989"/>
    </source>
</evidence>
<name>A0A173UI62_EUBRA</name>
<feature type="binding site" evidence="12">
    <location>
        <position position="311"/>
    </location>
    <ligand>
        <name>K(+)</name>
        <dbReference type="ChEBI" id="CHEBI:29103"/>
    </ligand>
</feature>
<dbReference type="InterPro" id="IPR004772">
    <property type="entry name" value="TrkH"/>
</dbReference>
<reference evidence="14 15" key="1">
    <citation type="submission" date="2015-09" db="EMBL/GenBank/DDBJ databases">
        <authorList>
            <consortium name="Pathogen Informatics"/>
        </authorList>
    </citation>
    <scope>NUCLEOTIDE SEQUENCE [LARGE SCALE GENOMIC DNA]</scope>
    <source>
        <strain evidence="14 15">2789STDY5608891</strain>
    </source>
</reference>
<keyword evidence="3" id="KW-0813">Transport</keyword>
<comment type="similarity">
    <text evidence="2">Belongs to the TrkH potassium transport family.</text>
</comment>
<sequence length="497" mass="55208">MNKSMIAYILGWIMKLEGLFMLIPVLVALIYREHNGVWFAIVAVCALVFGAVVTHKKPESNVFYMREGCIATAMSWFIMSVIGCLPFFLSGEIPSFTDALFETVSGFTTTGSTILSDVESLSYCMLFWRSFTHWIGGMGVLVFLLAVIQMTGGSNMNLLRAESPGPAVGKLVPRMMHTARILYVIYLGMTVILFVLLVCGKMSVFESLTTAFSTAGTGGFGIRNDSLASCSPYIQWIVTIFMILFGVNFNAFYFLLLRKWKQLFHMEEVWAYFGVIVAAILIIMTNTYGWVGNVMENLRNTSFQVGSIITTTGFMTVDFDQWPSLSRYVMLFLMMIGACAGSTGGGMKVSRFLLSVKSALRELNSYLFPKSIKKIKMDGKTVDEEAIRGINVYFTAYMLLVILSTFLVCIDGTDLVSGFSSVLGTFNNIGPGLAKYGPACNFGAASTFSKCVYIFDMLAGRLEIFPVLILLYPPSWRGLLKRRIKRKKNSRTNISVS</sequence>
<accession>A0A173UI62</accession>
<keyword evidence="9 13" id="KW-1133">Transmembrane helix</keyword>
<keyword evidence="12" id="KW-0479">Metal-binding</keyword>
<dbReference type="RefSeq" id="WP_022036137.1">
    <property type="nucleotide sequence ID" value="NZ_CAXUGT010000005.1"/>
</dbReference>
<feature type="binding site" evidence="12">
    <location>
        <position position="312"/>
    </location>
    <ligand>
        <name>K(+)</name>
        <dbReference type="ChEBI" id="CHEBI:29103"/>
    </ligand>
</feature>
<evidence type="ECO:0000256" key="4">
    <source>
        <dbReference type="ARBA" id="ARBA00022475"/>
    </source>
</evidence>
<comment type="subcellular location">
    <subcellularLocation>
        <location evidence="1">Cell inner membrane</location>
        <topology evidence="1">Multi-pass membrane protein</topology>
    </subcellularLocation>
</comment>
<evidence type="ECO:0000256" key="13">
    <source>
        <dbReference type="SAM" id="Phobius"/>
    </source>
</evidence>
<dbReference type="PIRSF" id="PIRSF006247">
    <property type="entry name" value="TrkH"/>
    <property type="match status" value="1"/>
</dbReference>
<keyword evidence="8 12" id="KW-0630">Potassium</keyword>
<keyword evidence="5" id="KW-0997">Cell inner membrane</keyword>
<dbReference type="AlphaFoldDB" id="A0A173UI62"/>
<proteinExistence type="inferred from homology"/>
<evidence type="ECO:0000256" key="3">
    <source>
        <dbReference type="ARBA" id="ARBA00022448"/>
    </source>
</evidence>
<keyword evidence="4" id="KW-1003">Cell membrane</keyword>
<dbReference type="GeneID" id="97389879"/>
<dbReference type="GO" id="GO:0015379">
    <property type="term" value="F:potassium:chloride symporter activity"/>
    <property type="evidence" value="ECO:0007669"/>
    <property type="project" value="InterPro"/>
</dbReference>
<evidence type="ECO:0000256" key="7">
    <source>
        <dbReference type="ARBA" id="ARBA00022692"/>
    </source>
</evidence>
<feature type="binding site" evidence="12">
    <location>
        <position position="428"/>
    </location>
    <ligand>
        <name>K(+)</name>
        <dbReference type="ChEBI" id="CHEBI:29103"/>
    </ligand>
</feature>
<evidence type="ECO:0000256" key="11">
    <source>
        <dbReference type="ARBA" id="ARBA00023136"/>
    </source>
</evidence>
<evidence type="ECO:0000256" key="12">
    <source>
        <dbReference type="PIRSR" id="PIRSR006247-1"/>
    </source>
</evidence>
<dbReference type="GO" id="GO:0005886">
    <property type="term" value="C:plasma membrane"/>
    <property type="evidence" value="ECO:0007669"/>
    <property type="project" value="UniProtKB-SubCell"/>
</dbReference>
<evidence type="ECO:0000313" key="15">
    <source>
        <dbReference type="Proteomes" id="UP000095492"/>
    </source>
</evidence>
<dbReference type="STRING" id="39490.ERS852448_02045"/>
<dbReference type="InterPro" id="IPR003445">
    <property type="entry name" value="Cat_transpt"/>
</dbReference>
<feature type="transmembrane region" description="Helical" evidence="13">
    <location>
        <begin position="181"/>
        <end position="204"/>
    </location>
</feature>
<evidence type="ECO:0000256" key="5">
    <source>
        <dbReference type="ARBA" id="ARBA00022519"/>
    </source>
</evidence>